<evidence type="ECO:0000256" key="3">
    <source>
        <dbReference type="ARBA" id="ARBA00023306"/>
    </source>
</evidence>
<dbReference type="AlphaFoldDB" id="A0AAQ3JNN4"/>
<dbReference type="InterPro" id="IPR036915">
    <property type="entry name" value="Cyclin-like_sf"/>
</dbReference>
<keyword evidence="1" id="KW-0132">Cell division</keyword>
<evidence type="ECO:0000259" key="6">
    <source>
        <dbReference type="SMART" id="SM00385"/>
    </source>
</evidence>
<name>A0AAQ3JNN4_9LILI</name>
<feature type="region of interest" description="Disordered" evidence="5">
    <location>
        <begin position="91"/>
        <end position="119"/>
    </location>
</feature>
<dbReference type="CDD" id="cd20537">
    <property type="entry name" value="CYCLIN_CCNO-like_rpt2"/>
    <property type="match status" value="1"/>
</dbReference>
<accession>A0AAQ3JNN4</accession>
<dbReference type="SMART" id="SM00385">
    <property type="entry name" value="CYCLIN"/>
    <property type="match status" value="1"/>
</dbReference>
<dbReference type="InterPro" id="IPR006671">
    <property type="entry name" value="Cyclin_N"/>
</dbReference>
<keyword evidence="3" id="KW-0131">Cell cycle</keyword>
<gene>
    <name evidence="7" type="ORF">Cni_G01864</name>
</gene>
<dbReference type="PANTHER" id="PTHR10177">
    <property type="entry name" value="CYCLINS"/>
    <property type="match status" value="1"/>
</dbReference>
<evidence type="ECO:0000256" key="1">
    <source>
        <dbReference type="ARBA" id="ARBA00022618"/>
    </source>
</evidence>
<dbReference type="EMBL" id="CP136890">
    <property type="protein sequence ID" value="WOK93171.1"/>
    <property type="molecule type" value="Genomic_DNA"/>
</dbReference>
<dbReference type="InterPro" id="IPR039361">
    <property type="entry name" value="Cyclin"/>
</dbReference>
<dbReference type="InterPro" id="IPR048258">
    <property type="entry name" value="Cyclins_cyclin-box"/>
</dbReference>
<evidence type="ECO:0000256" key="4">
    <source>
        <dbReference type="RuleBase" id="RU000383"/>
    </source>
</evidence>
<dbReference type="GO" id="GO:0051301">
    <property type="term" value="P:cell division"/>
    <property type="evidence" value="ECO:0007669"/>
    <property type="project" value="UniProtKB-KW"/>
</dbReference>
<proteinExistence type="inferred from homology"/>
<feature type="domain" description="Cyclin-like" evidence="6">
    <location>
        <begin position="370"/>
        <end position="476"/>
    </location>
</feature>
<dbReference type="Pfam" id="PF02984">
    <property type="entry name" value="Cyclin_C"/>
    <property type="match status" value="1"/>
</dbReference>
<dbReference type="InterPro" id="IPR004367">
    <property type="entry name" value="Cyclin_C-dom"/>
</dbReference>
<keyword evidence="8" id="KW-1185">Reference proteome</keyword>
<dbReference type="PROSITE" id="PS00292">
    <property type="entry name" value="CYCLINS"/>
    <property type="match status" value="1"/>
</dbReference>
<evidence type="ECO:0000313" key="7">
    <source>
        <dbReference type="EMBL" id="WOK93171.1"/>
    </source>
</evidence>
<dbReference type="Pfam" id="PF00134">
    <property type="entry name" value="Cyclin_N"/>
    <property type="match status" value="1"/>
</dbReference>
<evidence type="ECO:0000313" key="8">
    <source>
        <dbReference type="Proteomes" id="UP001327560"/>
    </source>
</evidence>
<evidence type="ECO:0000256" key="5">
    <source>
        <dbReference type="SAM" id="MobiDB-lite"/>
    </source>
</evidence>
<dbReference type="Proteomes" id="UP001327560">
    <property type="component" value="Chromosome 1"/>
</dbReference>
<keyword evidence="2 4" id="KW-0195">Cyclin</keyword>
<evidence type="ECO:0000256" key="2">
    <source>
        <dbReference type="ARBA" id="ARBA00023127"/>
    </source>
</evidence>
<sequence length="580" mass="65658">MSSGNFVSVFSRKRESEEAAFPDRGKSRSKILRRHRVYCHASHDSAVAEEADPHILSQESTRIGRFAVGALAIQFPRPKITQFYSRRTRIGENGAKPRNDLSQESYKIGSSGAGSPAIEFPRPRITKFYSRRIREGDNGRKPKESVVEVSKGKVVGGKSTIEEKSQMYQGSATAASTIQLRSHRDFDLNLTCSDGHMDESPMYSPIRHPSSVAAASTIQLRSHRDFDLNLTCSESLMHSPMRHLSCVVNEPFGFLSSDKDLCCELLEPSDDFSSCSRGNASSSATYSHSLQIEQQFLPSSFRVDPASEYTFQGYVTRTHTIFEDEEDEESYMILRSRERGELAVHDYSEVYGNTTDDGRRILLQRVAMVKWMIQYSSSMELHHETLFLGVSLMDHFLSRGYFKSERNLQLLGIACITLATQIEENRYYSRFYLKAAKADGNVQKLSTHWATLSLLDHQRLSFRPSTLAAAIVILACSATKNEQSVRMVMETHTIAKNDDLRECIEVVSFEHNAYPFLAFSLLDYVKLYFTHSHFFFLAESPLAGPVFALGSLNRAIGMNSIEFKYILNPGKHIRRPHYCK</sequence>
<dbReference type="SUPFAM" id="SSF47954">
    <property type="entry name" value="Cyclin-like"/>
    <property type="match status" value="2"/>
</dbReference>
<reference evidence="7 8" key="1">
    <citation type="submission" date="2023-10" db="EMBL/GenBank/DDBJ databases">
        <title>Chromosome-scale genome assembly provides insights into flower coloration mechanisms of Canna indica.</title>
        <authorList>
            <person name="Li C."/>
        </authorList>
    </citation>
    <scope>NUCLEOTIDE SEQUENCE [LARGE SCALE GENOMIC DNA]</scope>
    <source>
        <tissue evidence="7">Flower</tissue>
    </source>
</reference>
<dbReference type="Gene3D" id="1.10.472.10">
    <property type="entry name" value="Cyclin-like"/>
    <property type="match status" value="1"/>
</dbReference>
<protein>
    <submittedName>
        <fullName evidence="7">Cyclin-SDS-like</fullName>
    </submittedName>
</protein>
<organism evidence="7 8">
    <name type="scientific">Canna indica</name>
    <name type="common">Indian-shot</name>
    <dbReference type="NCBI Taxonomy" id="4628"/>
    <lineage>
        <taxon>Eukaryota</taxon>
        <taxon>Viridiplantae</taxon>
        <taxon>Streptophyta</taxon>
        <taxon>Embryophyta</taxon>
        <taxon>Tracheophyta</taxon>
        <taxon>Spermatophyta</taxon>
        <taxon>Magnoliopsida</taxon>
        <taxon>Liliopsida</taxon>
        <taxon>Zingiberales</taxon>
        <taxon>Cannaceae</taxon>
        <taxon>Canna</taxon>
    </lineage>
</organism>
<dbReference type="InterPro" id="IPR013763">
    <property type="entry name" value="Cyclin-like_dom"/>
</dbReference>
<comment type="similarity">
    <text evidence="4">Belongs to the cyclin family.</text>
</comment>